<dbReference type="EMBL" id="KR072689">
    <property type="protein sequence ID" value="AKG94524.1"/>
    <property type="molecule type" value="Genomic_DNA"/>
</dbReference>
<gene>
    <name evidence="2" type="ORF">Shpa_13</name>
</gene>
<name>A0A0U2BUC2_9CAUD</name>
<organism evidence="2 3">
    <name type="scientific">Paracoccus phage Shpa</name>
    <dbReference type="NCBI Taxonomy" id="1647282"/>
    <lineage>
        <taxon>Viruses</taxon>
        <taxon>Duplodnaviria</taxon>
        <taxon>Heunggongvirae</taxon>
        <taxon>Uroviricota</taxon>
        <taxon>Caudoviricetes</taxon>
        <taxon>Vhulanivirus</taxon>
        <taxon>Vhulanivirus Shpa</taxon>
    </lineage>
</organism>
<reference evidence="2 3" key="1">
    <citation type="submission" date="2015-04" db="EMBL/GenBank/DDBJ databases">
        <title>Isolation and characterization of bacteriophages from East Africa Rift Valley soda lakes.</title>
        <authorList>
            <person name="van Zyl L.J."/>
            <person name="Nemavhulani S."/>
            <person name="Cowan D.A."/>
            <person name="Trindade M.I."/>
        </authorList>
    </citation>
    <scope>NUCLEOTIDE SEQUENCE [LARGE SCALE GENOMIC DNA]</scope>
</reference>
<keyword evidence="3" id="KW-1185">Reference proteome</keyword>
<sequence>MAHPKGQMKLTARGKEYTLWLGMSVLADLQAKYGNNVFSQIEPPADAGPDWMPPLNIVIDLFLGALQRHHADEADRYLVDDLIAGNEDALGALMSGSMPEPKGAAGKKPRRPA</sequence>
<proteinExistence type="predicted"/>
<protein>
    <submittedName>
        <fullName evidence="2">Uncharacterized protein</fullName>
    </submittedName>
</protein>
<evidence type="ECO:0000313" key="3">
    <source>
        <dbReference type="Proteomes" id="UP000223061"/>
    </source>
</evidence>
<evidence type="ECO:0000313" key="2">
    <source>
        <dbReference type="EMBL" id="AKG94524.1"/>
    </source>
</evidence>
<accession>A0A0U2BUC2</accession>
<evidence type="ECO:0000256" key="1">
    <source>
        <dbReference type="SAM" id="MobiDB-lite"/>
    </source>
</evidence>
<feature type="region of interest" description="Disordered" evidence="1">
    <location>
        <begin position="92"/>
        <end position="113"/>
    </location>
</feature>
<dbReference type="Proteomes" id="UP000223061">
    <property type="component" value="Segment"/>
</dbReference>